<reference evidence="1" key="1">
    <citation type="submission" date="2024-01" db="EMBL/GenBank/DDBJ databases">
        <title>First draft genome sequence data of TA4-1, the type strain of Gram-positive actinobacterium Streptomyces chiangmaiensis.</title>
        <authorList>
            <person name="Yasawong M."/>
            <person name="Nantapong N."/>
        </authorList>
    </citation>
    <scope>NUCLEOTIDE SEQUENCE</scope>
    <source>
        <strain evidence="1">TA4-1</strain>
    </source>
</reference>
<gene>
    <name evidence="1" type="ORF">VXC91_32160</name>
</gene>
<organism evidence="1 2">
    <name type="scientific">Streptomyces chiangmaiensis</name>
    <dbReference type="NCBI Taxonomy" id="766497"/>
    <lineage>
        <taxon>Bacteria</taxon>
        <taxon>Bacillati</taxon>
        <taxon>Actinomycetota</taxon>
        <taxon>Actinomycetes</taxon>
        <taxon>Kitasatosporales</taxon>
        <taxon>Streptomycetaceae</taxon>
        <taxon>Streptomyces</taxon>
    </lineage>
</organism>
<accession>A0ABU7FRM1</accession>
<sequence>MIGSTPAALRARDLLADTLRHARSVHLAEEGGELTNPTARLHLLARACRLLHHNLESSW</sequence>
<comment type="caution">
    <text evidence="1">The sequence shown here is derived from an EMBL/GenBank/DDBJ whole genome shotgun (WGS) entry which is preliminary data.</text>
</comment>
<proteinExistence type="predicted"/>
<evidence type="ECO:0000313" key="1">
    <source>
        <dbReference type="EMBL" id="MED7826478.1"/>
    </source>
</evidence>
<dbReference type="Proteomes" id="UP001333996">
    <property type="component" value="Unassembled WGS sequence"/>
</dbReference>
<keyword evidence="2" id="KW-1185">Reference proteome</keyword>
<protein>
    <submittedName>
        <fullName evidence="1">Uncharacterized protein</fullName>
    </submittedName>
</protein>
<name>A0ABU7FRM1_9ACTN</name>
<evidence type="ECO:0000313" key="2">
    <source>
        <dbReference type="Proteomes" id="UP001333996"/>
    </source>
</evidence>
<dbReference type="EMBL" id="JAYWVC010000159">
    <property type="protein sequence ID" value="MED7826478.1"/>
    <property type="molecule type" value="Genomic_DNA"/>
</dbReference>
<dbReference type="RefSeq" id="WP_329510876.1">
    <property type="nucleotide sequence ID" value="NZ_BAAAYZ010000040.1"/>
</dbReference>